<dbReference type="SMART" id="SM00320">
    <property type="entry name" value="WD40"/>
    <property type="match status" value="4"/>
</dbReference>
<organism evidence="2 3">
    <name type="scientific">Malassezia psittaci</name>
    <dbReference type="NCBI Taxonomy" id="1821823"/>
    <lineage>
        <taxon>Eukaryota</taxon>
        <taxon>Fungi</taxon>
        <taxon>Dikarya</taxon>
        <taxon>Basidiomycota</taxon>
        <taxon>Ustilaginomycotina</taxon>
        <taxon>Malasseziomycetes</taxon>
        <taxon>Malasseziales</taxon>
        <taxon>Malasseziaceae</taxon>
        <taxon>Malassezia</taxon>
    </lineage>
</organism>
<gene>
    <name evidence="2" type="ORF">MPSI1_000107</name>
</gene>
<dbReference type="SUPFAM" id="SSF50998">
    <property type="entry name" value="Quinoprotein alcohol dehydrogenase-like"/>
    <property type="match status" value="1"/>
</dbReference>
<feature type="compositionally biased region" description="Basic and acidic residues" evidence="1">
    <location>
        <begin position="198"/>
        <end position="211"/>
    </location>
</feature>
<dbReference type="InterPro" id="IPR015943">
    <property type="entry name" value="WD40/YVTN_repeat-like_dom_sf"/>
</dbReference>
<proteinExistence type="predicted"/>
<accession>A0AAF0F2P4</accession>
<dbReference type="Proteomes" id="UP001214628">
    <property type="component" value="Chromosome 1"/>
</dbReference>
<feature type="compositionally biased region" description="Polar residues" evidence="1">
    <location>
        <begin position="139"/>
        <end position="165"/>
    </location>
</feature>
<feature type="region of interest" description="Disordered" evidence="1">
    <location>
        <begin position="193"/>
        <end position="229"/>
    </location>
</feature>
<evidence type="ECO:0008006" key="4">
    <source>
        <dbReference type="Google" id="ProtNLM"/>
    </source>
</evidence>
<dbReference type="PANTHER" id="PTHR44099:SF4">
    <property type="entry name" value="RABCONNECTIN-3B, ISOFORM A"/>
    <property type="match status" value="1"/>
</dbReference>
<evidence type="ECO:0000313" key="2">
    <source>
        <dbReference type="EMBL" id="WFD41478.1"/>
    </source>
</evidence>
<feature type="compositionally biased region" description="Polar residues" evidence="1">
    <location>
        <begin position="108"/>
        <end position="120"/>
    </location>
</feature>
<feature type="region of interest" description="Disordered" evidence="1">
    <location>
        <begin position="139"/>
        <end position="175"/>
    </location>
</feature>
<name>A0AAF0F2P4_9BASI</name>
<evidence type="ECO:0000256" key="1">
    <source>
        <dbReference type="SAM" id="MobiDB-lite"/>
    </source>
</evidence>
<dbReference type="InterPro" id="IPR011047">
    <property type="entry name" value="Quinoprotein_ADH-like_sf"/>
</dbReference>
<dbReference type="InterPro" id="IPR049916">
    <property type="entry name" value="WDR72-like"/>
</dbReference>
<dbReference type="Pfam" id="PF00400">
    <property type="entry name" value="WD40"/>
    <property type="match status" value="1"/>
</dbReference>
<dbReference type="InterPro" id="IPR011989">
    <property type="entry name" value="ARM-like"/>
</dbReference>
<dbReference type="Gene3D" id="1.25.10.10">
    <property type="entry name" value="Leucine-rich Repeat Variant"/>
    <property type="match status" value="1"/>
</dbReference>
<protein>
    <recommendedName>
        <fullName evidence="4">WD40 repeat protein</fullName>
    </recommendedName>
</protein>
<reference evidence="2" key="1">
    <citation type="submission" date="2023-02" db="EMBL/GenBank/DDBJ databases">
        <title>Mating type loci evolution in Malassezia.</title>
        <authorList>
            <person name="Coelho M.A."/>
        </authorList>
    </citation>
    <scope>NUCLEOTIDE SEQUENCE</scope>
    <source>
        <strain evidence="2">CBS 14136</strain>
    </source>
</reference>
<dbReference type="Gene3D" id="2.130.10.10">
    <property type="entry name" value="YVTN repeat-like/Quinoprotein amine dehydrogenase"/>
    <property type="match status" value="2"/>
</dbReference>
<dbReference type="InterPro" id="IPR001680">
    <property type="entry name" value="WD40_rpt"/>
</dbReference>
<feature type="region of interest" description="Disordered" evidence="1">
    <location>
        <begin position="101"/>
        <end position="123"/>
    </location>
</feature>
<dbReference type="SUPFAM" id="SSF48371">
    <property type="entry name" value="ARM repeat"/>
    <property type="match status" value="1"/>
</dbReference>
<evidence type="ECO:0000313" key="3">
    <source>
        <dbReference type="Proteomes" id="UP001214628"/>
    </source>
</evidence>
<sequence length="1442" mass="157619">MSAFALQVPLGVPLEVGESDAPLWEELRVPRKGYETDQNEAGEEDEWGPENEQETLSAKCLATYECWTESGLEVDYLLIIVGFSDGTLHVYRKDGPFETDPVFPAASSPHQDTRSLSSASHLDVPGESASIVAMSPRSTHASLLNGSPTDSSNLQTSPEASTRLSRASGKATYDAPHTGAESLLEKQIFQSHSANSIHHSDAETHISKHESVSNNKMTTSQPKPAVSQDQKSINSHSAGMTVEHNTGHTVEANARKLNFNAEEEPSLLRSLYTPDASEVIKMVINTPGRNNAASQLLVVQASGRVTAWSLPSLSFLATIQLRAMQRSLHRDDQHEIHFVFERQATEMDSQLLQPVDAYMHIAQLMPSQDKDLEIYPVDLDGDDFDAVPTLWCAQWRAWPSRIFVLCLDTVRASFRVCAVLKAPNNPSRRILRLCLTTPAELQLIDQATSVNLLSYRIDNLAVFWKGLTSLATPSVSGTTTPTRTNAHAAKLSLHHLRFRLPFQKVQEQRSDSVSEVESHELSPTSETCILDKIPQIDSETHPHGVQATAILGDECAIALAAHLVLIRWRESGAKPRVVSLPGHCQQLFVLQASKKFVVITETTHMEAIEYDAEKFLAVPVSDNIVCIPCGCVSTESDHPHRMPFTAILPLSLSKIVVAQPPTATDRSLISSASLVTLFSKNPQLETHFTPWDASVILLQQVANPRTGTRYILGGTDKGDLSIWNASNLRCEAHWSWFTSPIQSIVPLLGVSPSSRMYGCVLCVAQNGTSALLALHDLRLVQMFPGCDSALVQVAVRGNDLLLAYGESRARIWSLTSQELIRSATAEQLWMLVANAEKSGEAWLRLPVPPAPRSALGRVDKSASGGMLAACYAVAPGAVPVLLADLRKAVEVASKNLRAAFEVNDLSFMLDAITRHYLQSASASSSLPSLNSSQADKLRDVLRPLLAIFIPDDLDCVFAQLRKAVFVGSAPPVSFAPASIGLPGFVSRAAGTQASNAVNRFTMDEETSARHLVTIMSLTLLASSIPEYRSECRAVQDAILTPAFLRKCVTPSKLVLPSFALLARYVLDENEVFRKSACLLFRPYVMEASEEEVQELIRWYLPYLQDLHSEDAQHALLLLGMVASERYAYFTPSILKQVSSGVAQYLDAPVQEVSGALRAYIALELCCRGCGIWQHYVDAVSLVQGIFTIATQAEELNPALQLKGLSLRGLARWATLELAAQHSALFMSTLAMGILHPMSTEQTQVSLRLVAFLIRQKPLALHPSLPRLVEAVVKSLDPTHGATRSAMAKSATLILNELVKTYPSIAFHGATQRLAVGTQDGLVVLYDLKTATRLYVLEGHKHPVTACSFSPDGRRFLSMSLDEECVLLWRLSTGLFDFLVPNAMSRLAGTHSQAEADRVLHFHLGSAAHMSLAETLTEVAFHWPDSRSVRLSVGEASVNLGVA</sequence>
<feature type="compositionally biased region" description="Polar residues" evidence="1">
    <location>
        <begin position="212"/>
        <end position="229"/>
    </location>
</feature>
<dbReference type="GO" id="GO:0005737">
    <property type="term" value="C:cytoplasm"/>
    <property type="evidence" value="ECO:0007669"/>
    <property type="project" value="TreeGrafter"/>
</dbReference>
<dbReference type="PANTHER" id="PTHR44099">
    <property type="entry name" value="RABCONNECTIN-3B, ISOFORM A"/>
    <property type="match status" value="1"/>
</dbReference>
<dbReference type="InterPro" id="IPR016024">
    <property type="entry name" value="ARM-type_fold"/>
</dbReference>
<keyword evidence="3" id="KW-1185">Reference proteome</keyword>
<dbReference type="EMBL" id="CP118375">
    <property type="protein sequence ID" value="WFD41478.1"/>
    <property type="molecule type" value="Genomic_DNA"/>
</dbReference>